<feature type="active site" description="Nucleophile" evidence="15">
    <location>
        <position position="267"/>
    </location>
</feature>
<keyword evidence="7 14" id="KW-0378">Hydrolase</keyword>
<keyword evidence="20" id="KW-1185">Reference proteome</keyword>
<comment type="similarity">
    <text evidence="3 14">Belongs to the glycosyl hydrolase 13 family.</text>
</comment>
<dbReference type="EMBL" id="UXAT02000010">
    <property type="protein sequence ID" value="VUX46008.1"/>
    <property type="molecule type" value="Genomic_DNA"/>
</dbReference>
<evidence type="ECO:0000256" key="4">
    <source>
        <dbReference type="ARBA" id="ARBA00012268"/>
    </source>
</evidence>
<dbReference type="SUPFAM" id="SSF81296">
    <property type="entry name" value="E set domains"/>
    <property type="match status" value="1"/>
</dbReference>
<dbReference type="SUPFAM" id="SSF51445">
    <property type="entry name" value="(Trans)glycosidases"/>
    <property type="match status" value="1"/>
</dbReference>
<evidence type="ECO:0000256" key="1">
    <source>
        <dbReference type="ARBA" id="ARBA00004496"/>
    </source>
</evidence>
<dbReference type="InterPro" id="IPR044901">
    <property type="entry name" value="Trehalose_TreZ_E-set_sf"/>
</dbReference>
<comment type="catalytic activity">
    <reaction evidence="12 14">
        <text>hydrolysis of (1-&gt;4)-alpha-D-glucosidic linkage in 4-alpha-D-[(1-&gt;4)-alpha-D-glucanosyl]n trehalose to yield trehalose and (1-&gt;4)-alpha-D-glucan.</text>
        <dbReference type="EC" id="3.2.1.141"/>
    </reaction>
</comment>
<accession>A0A564WDG4</accession>
<feature type="binding site" evidence="16">
    <location>
        <begin position="400"/>
        <end position="405"/>
    </location>
    <ligand>
        <name>substrate</name>
    </ligand>
</feature>
<dbReference type="PANTHER" id="PTHR43651">
    <property type="entry name" value="1,4-ALPHA-GLUCAN-BRANCHING ENZYME"/>
    <property type="match status" value="1"/>
</dbReference>
<protein>
    <recommendedName>
        <fullName evidence="5 13">Malto-oligosyltrehalose trehalohydrolase</fullName>
        <shortName evidence="14">MTHase</shortName>
        <ecNumber evidence="4 13">3.2.1.141</ecNumber>
    </recommendedName>
    <alternativeName>
        <fullName evidence="11 14">4-alpha-D-((1-&gt;4)-alpha-D-glucano)trehalose trehalohydrolase</fullName>
    </alternativeName>
    <alternativeName>
        <fullName evidence="10 14">Maltooligosyl trehalose trehalohydrolase</fullName>
    </alternativeName>
</protein>
<evidence type="ECO:0000313" key="20">
    <source>
        <dbReference type="Proteomes" id="UP000326641"/>
    </source>
</evidence>
<dbReference type="Gene3D" id="2.60.40.1180">
    <property type="entry name" value="Golgi alpha-mannosidase II"/>
    <property type="match status" value="1"/>
</dbReference>
<dbReference type="InterPro" id="IPR014756">
    <property type="entry name" value="Ig_E-set"/>
</dbReference>
<dbReference type="Proteomes" id="UP000326641">
    <property type="component" value="Unassembled WGS sequence"/>
</dbReference>
<dbReference type="CDD" id="cd11325">
    <property type="entry name" value="AmyAc_GTHase"/>
    <property type="match status" value="1"/>
</dbReference>
<feature type="site" description="Transition state stabilizer" evidence="17">
    <location>
        <position position="401"/>
    </location>
</feature>
<comment type="pathway">
    <text evidence="2 14">Glycan biosynthesis; trehalose biosynthesis.</text>
</comment>
<evidence type="ECO:0000256" key="8">
    <source>
        <dbReference type="ARBA" id="ARBA00023277"/>
    </source>
</evidence>
<evidence type="ECO:0000256" key="14">
    <source>
        <dbReference type="PIRNR" id="PIRNR006337"/>
    </source>
</evidence>
<sequence>MGTEPRTPVFGAQLRDGGAQFRLWAPDCQKIALCLDGPDVTAEVPLLRGADGWCEHFVAGVRAGARYSYRIDGDLKVPDPASRFQPDDVHGASELIDADAYTWRCNDWRGRPWHEAVIYELHIGTFSTEGTYAGVESRLDALVELGITAIELMPVADFPGARDWGYDGVLLFAPDARYGRPEDLKALIDAAHARGLMVLLDVVYNHFGPEGNYLHVYAKRFFDAERHTPWGAAINFDGADSHWVREFFIENAVYWLSEYRFDGLRLDAVHAIDDRSPQHILEAIAECVYAAIPGDRQVHLVLENDDNEAHHLQRTPGRQPPRYVAQWNDDCHHAFHVLLTGEGEGYYADYADDPGRHLARCLTSGFAYQGDPSPFRGGETRGEPSADLPPTAFVNFVQNHDQVGNRAFGERLSALTEPAPLRAAAAVLLLAPSPPLLFMGEEWAAPEPFLFFCDLGEDLRDAVREGRRREFSKFPAFEDPEARARIPDPTAEATFRASILDWKKREKPEHAAMLDYYRRLLALRKREIAPRLKGIAGHAGRVLWRDGTAIAAEWRLGDGTILSLRTNLGPDPKPAPSTRATGRVVFEVVAIAAGTGQLAPWSVSWRLTEAT</sequence>
<dbReference type="Pfam" id="PF11941">
    <property type="entry name" value="DUF3459"/>
    <property type="match status" value="1"/>
</dbReference>
<dbReference type="Gene3D" id="1.10.10.760">
    <property type="entry name" value="E-set domains of sugar-utilizing enzymes"/>
    <property type="match status" value="1"/>
</dbReference>
<dbReference type="NCBIfam" id="TIGR02402">
    <property type="entry name" value="trehalose_TreZ"/>
    <property type="match status" value="1"/>
</dbReference>
<comment type="caution">
    <text evidence="19">The sequence shown here is derived from an EMBL/GenBank/DDBJ whole genome shotgun (WGS) entry which is preliminary data.</text>
</comment>
<dbReference type="GO" id="GO:0005992">
    <property type="term" value="P:trehalose biosynthetic process"/>
    <property type="evidence" value="ECO:0007669"/>
    <property type="project" value="UniProtKB-UniRule"/>
</dbReference>
<evidence type="ECO:0000256" key="12">
    <source>
        <dbReference type="ARBA" id="ARBA00034013"/>
    </source>
</evidence>
<feature type="domain" description="Glycosyl hydrolase family 13 catalytic" evidence="18">
    <location>
        <begin position="120"/>
        <end position="464"/>
    </location>
</feature>
<dbReference type="GO" id="GO:0033942">
    <property type="term" value="F:4-alpha-D-(1-&gt;4)-alpha-D-glucanotrehalose trehalohydrolase activity"/>
    <property type="evidence" value="ECO:0007669"/>
    <property type="project" value="UniProtKB-EC"/>
</dbReference>
<feature type="active site" description="Proton donor" evidence="15">
    <location>
        <position position="303"/>
    </location>
</feature>
<dbReference type="InterPro" id="IPR006047">
    <property type="entry name" value="GH13_cat_dom"/>
</dbReference>
<dbReference type="InterPro" id="IPR013783">
    <property type="entry name" value="Ig-like_fold"/>
</dbReference>
<dbReference type="UniPathway" id="UPA00299"/>
<dbReference type="SMART" id="SM00642">
    <property type="entry name" value="Aamy"/>
    <property type="match status" value="1"/>
</dbReference>
<feature type="binding site" evidence="16">
    <location>
        <begin position="265"/>
        <end position="270"/>
    </location>
    <ligand>
        <name>substrate</name>
    </ligand>
</feature>
<dbReference type="PIRSF" id="PIRSF006337">
    <property type="entry name" value="Trehalose_TreZ"/>
    <property type="match status" value="1"/>
</dbReference>
<evidence type="ECO:0000256" key="7">
    <source>
        <dbReference type="ARBA" id="ARBA00022801"/>
    </source>
</evidence>
<dbReference type="GO" id="GO:0005737">
    <property type="term" value="C:cytoplasm"/>
    <property type="evidence" value="ECO:0007669"/>
    <property type="project" value="UniProtKB-SubCell"/>
</dbReference>
<evidence type="ECO:0000256" key="2">
    <source>
        <dbReference type="ARBA" id="ARBA00005199"/>
    </source>
</evidence>
<dbReference type="Pfam" id="PF00128">
    <property type="entry name" value="Alpha-amylase"/>
    <property type="match status" value="1"/>
</dbReference>
<evidence type="ECO:0000256" key="13">
    <source>
        <dbReference type="NCBIfam" id="TIGR02402"/>
    </source>
</evidence>
<evidence type="ECO:0000256" key="15">
    <source>
        <dbReference type="PIRSR" id="PIRSR006337-1"/>
    </source>
</evidence>
<dbReference type="Gene3D" id="2.60.40.10">
    <property type="entry name" value="Immunoglobulins"/>
    <property type="match status" value="1"/>
</dbReference>
<keyword evidence="8" id="KW-0119">Carbohydrate metabolism</keyword>
<evidence type="ECO:0000256" key="9">
    <source>
        <dbReference type="ARBA" id="ARBA00023295"/>
    </source>
</evidence>
<evidence type="ECO:0000256" key="5">
    <source>
        <dbReference type="ARBA" id="ARBA00015938"/>
    </source>
</evidence>
<keyword evidence="9 14" id="KW-0326">Glycosidase</keyword>
<dbReference type="PANTHER" id="PTHR43651:SF11">
    <property type="entry name" value="MALTO-OLIGOSYLTREHALOSE TREHALOHYDROLASE"/>
    <property type="match status" value="1"/>
</dbReference>
<dbReference type="InterPro" id="IPR004193">
    <property type="entry name" value="Glyco_hydro_13_N"/>
</dbReference>
<gene>
    <name evidence="19" type="primary">treZ</name>
    <name evidence="19" type="ORF">DF3PA_180038</name>
</gene>
<comment type="subcellular location">
    <subcellularLocation>
        <location evidence="1 15">Cytoplasm</location>
    </subcellularLocation>
</comment>
<proteinExistence type="inferred from homology"/>
<evidence type="ECO:0000256" key="10">
    <source>
        <dbReference type="ARBA" id="ARBA00032057"/>
    </source>
</evidence>
<dbReference type="Gene3D" id="3.20.20.80">
    <property type="entry name" value="Glycosidases"/>
    <property type="match status" value="1"/>
</dbReference>
<dbReference type="InterPro" id="IPR013780">
    <property type="entry name" value="Glyco_hydro_b"/>
</dbReference>
<name>A0A564WDG4_9PROT</name>
<feature type="binding site" evidence="16">
    <location>
        <begin position="329"/>
        <end position="333"/>
    </location>
    <ligand>
        <name>substrate</name>
    </ligand>
</feature>
<dbReference type="Pfam" id="PF02922">
    <property type="entry name" value="CBM_48"/>
    <property type="match status" value="1"/>
</dbReference>
<dbReference type="InterPro" id="IPR017853">
    <property type="entry name" value="GH"/>
</dbReference>
<evidence type="ECO:0000256" key="16">
    <source>
        <dbReference type="PIRSR" id="PIRSR006337-2"/>
    </source>
</evidence>
<organism evidence="19 20">
    <name type="scientific">Candidatus Defluviicoccus seviourii</name>
    <dbReference type="NCBI Taxonomy" id="2565273"/>
    <lineage>
        <taxon>Bacteria</taxon>
        <taxon>Pseudomonadati</taxon>
        <taxon>Pseudomonadota</taxon>
        <taxon>Alphaproteobacteria</taxon>
        <taxon>Rhodospirillales</taxon>
        <taxon>Rhodospirillaceae</taxon>
        <taxon>Defluviicoccus</taxon>
    </lineage>
</organism>
<dbReference type="EC" id="3.2.1.141" evidence="4 13"/>
<dbReference type="AlphaFoldDB" id="A0A564WDG4"/>
<reference evidence="19" key="1">
    <citation type="submission" date="2018-11" db="EMBL/GenBank/DDBJ databases">
        <authorList>
            <person name="Onetto C."/>
        </authorList>
    </citation>
    <scope>NUCLEOTIDE SEQUENCE [LARGE SCALE GENOMIC DNA]</scope>
</reference>
<dbReference type="CDD" id="cd02853">
    <property type="entry name" value="E_set_MTHase_like_N"/>
    <property type="match status" value="1"/>
</dbReference>
<evidence type="ECO:0000256" key="11">
    <source>
        <dbReference type="ARBA" id="ARBA00033284"/>
    </source>
</evidence>
<evidence type="ECO:0000256" key="17">
    <source>
        <dbReference type="PIRSR" id="PIRSR006337-3"/>
    </source>
</evidence>
<keyword evidence="6" id="KW-0963">Cytoplasm</keyword>
<dbReference type="InterPro" id="IPR012768">
    <property type="entry name" value="Trehalose_TreZ"/>
</dbReference>
<evidence type="ECO:0000313" key="19">
    <source>
        <dbReference type="EMBL" id="VUX46008.1"/>
    </source>
</evidence>
<evidence type="ECO:0000256" key="6">
    <source>
        <dbReference type="ARBA" id="ARBA00022490"/>
    </source>
</evidence>
<evidence type="ECO:0000259" key="18">
    <source>
        <dbReference type="SMART" id="SM00642"/>
    </source>
</evidence>
<dbReference type="InterPro" id="IPR022567">
    <property type="entry name" value="DUF3459"/>
</dbReference>
<evidence type="ECO:0000256" key="3">
    <source>
        <dbReference type="ARBA" id="ARBA00008061"/>
    </source>
</evidence>